<evidence type="ECO:0000313" key="3">
    <source>
        <dbReference type="Proteomes" id="UP000734823"/>
    </source>
</evidence>
<dbReference type="Gene3D" id="3.40.50.10170">
    <property type="match status" value="1"/>
</dbReference>
<name>A0ABR7L9E6_9PSEU</name>
<dbReference type="PANTHER" id="PTHR33434:SF2">
    <property type="entry name" value="FATTY ACID-BINDING PROTEIN TM_1468"/>
    <property type="match status" value="1"/>
</dbReference>
<dbReference type="InterPro" id="IPR050270">
    <property type="entry name" value="DegV_domain_contain"/>
</dbReference>
<dbReference type="Gene3D" id="3.30.1180.10">
    <property type="match status" value="1"/>
</dbReference>
<dbReference type="PANTHER" id="PTHR33434">
    <property type="entry name" value="DEGV DOMAIN-CONTAINING PROTEIN DR_1986-RELATED"/>
    <property type="match status" value="1"/>
</dbReference>
<dbReference type="SUPFAM" id="SSF82549">
    <property type="entry name" value="DAK1/DegV-like"/>
    <property type="match status" value="1"/>
</dbReference>
<dbReference type="InterPro" id="IPR003797">
    <property type="entry name" value="DegV"/>
</dbReference>
<evidence type="ECO:0000256" key="1">
    <source>
        <dbReference type="ARBA" id="ARBA00023121"/>
    </source>
</evidence>
<dbReference type="PROSITE" id="PS51482">
    <property type="entry name" value="DEGV"/>
    <property type="match status" value="1"/>
</dbReference>
<dbReference type="Pfam" id="PF02645">
    <property type="entry name" value="DegV"/>
    <property type="match status" value="1"/>
</dbReference>
<proteinExistence type="predicted"/>
<dbReference type="NCBIfam" id="TIGR00762">
    <property type="entry name" value="DegV"/>
    <property type="match status" value="1"/>
</dbReference>
<dbReference type="Proteomes" id="UP000734823">
    <property type="component" value="Unassembled WGS sequence"/>
</dbReference>
<keyword evidence="1" id="KW-0446">Lipid-binding</keyword>
<sequence>MRWSERVIVLGMRVAVITDSTACLPAEMAAQWRLTVVPVQIRIDGHLDLESRVPRKMLIDALRAGRDVSTEPPDPAALFWAYQAAAADGCDAIVSVHISGDLSQTYAHAKQAAERASIPVHVVDSRTTGMSLGYAATTAARVAAAGGDPTRIIDALNRRLADCSELLYVDTLEFLRRGGRIGVTASLIGSALSLKPLLAMKDGEVAPLEKVLGGGRAVRKLIDTAVRRIDGRAVDLAVGHVGAPEQAQAMLDALLPRVPQARQSVIIEGSSALAVHLGPGALNISISPV</sequence>
<comment type="caution">
    <text evidence="2">The sequence shown here is derived from an EMBL/GenBank/DDBJ whole genome shotgun (WGS) entry which is preliminary data.</text>
</comment>
<protein>
    <submittedName>
        <fullName evidence="2">DegV family protein</fullName>
    </submittedName>
</protein>
<dbReference type="InterPro" id="IPR043168">
    <property type="entry name" value="DegV_C"/>
</dbReference>
<gene>
    <name evidence="2" type="ORF">GPZ80_17290</name>
</gene>
<dbReference type="EMBL" id="JABVED010000009">
    <property type="protein sequence ID" value="MBC6448927.1"/>
    <property type="molecule type" value="Genomic_DNA"/>
</dbReference>
<organism evidence="2 3">
    <name type="scientific">Actinokineospora xionganensis</name>
    <dbReference type="NCBI Taxonomy" id="2684470"/>
    <lineage>
        <taxon>Bacteria</taxon>
        <taxon>Bacillati</taxon>
        <taxon>Actinomycetota</taxon>
        <taxon>Actinomycetes</taxon>
        <taxon>Pseudonocardiales</taxon>
        <taxon>Pseudonocardiaceae</taxon>
        <taxon>Actinokineospora</taxon>
    </lineage>
</organism>
<evidence type="ECO:0000313" key="2">
    <source>
        <dbReference type="EMBL" id="MBC6448927.1"/>
    </source>
</evidence>
<reference evidence="2 3" key="1">
    <citation type="submission" date="2020-06" db="EMBL/GenBank/DDBJ databases">
        <title>Actinokineospora xiongansis sp. nov., isolated from soil of Baiyangdian.</title>
        <authorList>
            <person name="Zhang X."/>
        </authorList>
    </citation>
    <scope>NUCLEOTIDE SEQUENCE [LARGE SCALE GENOMIC DNA]</scope>
    <source>
        <strain evidence="2 3">HBU206404</strain>
    </source>
</reference>
<accession>A0ABR7L9E6</accession>
<keyword evidence="3" id="KW-1185">Reference proteome</keyword>